<dbReference type="AlphaFoldDB" id="A0AAN8CKE2"/>
<feature type="region of interest" description="Disordered" evidence="1">
    <location>
        <begin position="79"/>
        <end position="112"/>
    </location>
</feature>
<name>A0AAN8CKE2_9TELE</name>
<proteinExistence type="predicted"/>
<dbReference type="EMBL" id="JAULUE010002050">
    <property type="protein sequence ID" value="KAK5905369.1"/>
    <property type="molecule type" value="Genomic_DNA"/>
</dbReference>
<protein>
    <submittedName>
        <fullName evidence="2">Uncharacterized protein</fullName>
    </submittedName>
</protein>
<keyword evidence="3" id="KW-1185">Reference proteome</keyword>
<evidence type="ECO:0000256" key="1">
    <source>
        <dbReference type="SAM" id="MobiDB-lite"/>
    </source>
</evidence>
<accession>A0AAN8CKE2</accession>
<reference evidence="2 3" key="1">
    <citation type="journal article" date="2023" name="Mol. Biol. Evol.">
        <title>Genomics of Secondarily Temperate Adaptation in the Only Non-Antarctic Icefish.</title>
        <authorList>
            <person name="Rivera-Colon A.G."/>
            <person name="Rayamajhi N."/>
            <person name="Minhas B.F."/>
            <person name="Madrigal G."/>
            <person name="Bilyk K.T."/>
            <person name="Yoon V."/>
            <person name="Hune M."/>
            <person name="Gregory S."/>
            <person name="Cheng C.H.C."/>
            <person name="Catchen J.M."/>
        </authorList>
    </citation>
    <scope>NUCLEOTIDE SEQUENCE [LARGE SCALE GENOMIC DNA]</scope>
    <source>
        <strain evidence="2">JC2023a</strain>
    </source>
</reference>
<evidence type="ECO:0000313" key="2">
    <source>
        <dbReference type="EMBL" id="KAK5905369.1"/>
    </source>
</evidence>
<gene>
    <name evidence="2" type="ORF">CesoFtcFv8_006843</name>
</gene>
<comment type="caution">
    <text evidence="2">The sequence shown here is derived from an EMBL/GenBank/DDBJ whole genome shotgun (WGS) entry which is preliminary data.</text>
</comment>
<dbReference type="Proteomes" id="UP001335648">
    <property type="component" value="Unassembled WGS sequence"/>
</dbReference>
<feature type="compositionally biased region" description="Basic and acidic residues" evidence="1">
    <location>
        <begin position="91"/>
        <end position="112"/>
    </location>
</feature>
<feature type="region of interest" description="Disordered" evidence="1">
    <location>
        <begin position="125"/>
        <end position="144"/>
    </location>
</feature>
<sequence length="144" mass="15969">MFGIVGIVRGRRVGLRSRDRRERTLDLEGVEGDKRGKEAIRARREELKGWKRISVNIGEENEEGVWVECEEHVHHLRVRQRPLGGGGGNRGDMEGHVGKEKSKGDSYHSDGRGGRVLGMGICGNKDVMQGAGGEVEQEEQGRGR</sequence>
<organism evidence="2 3">
    <name type="scientific">Champsocephalus esox</name>
    <name type="common">pike icefish</name>
    <dbReference type="NCBI Taxonomy" id="159716"/>
    <lineage>
        <taxon>Eukaryota</taxon>
        <taxon>Metazoa</taxon>
        <taxon>Chordata</taxon>
        <taxon>Craniata</taxon>
        <taxon>Vertebrata</taxon>
        <taxon>Euteleostomi</taxon>
        <taxon>Actinopterygii</taxon>
        <taxon>Neopterygii</taxon>
        <taxon>Teleostei</taxon>
        <taxon>Neoteleostei</taxon>
        <taxon>Acanthomorphata</taxon>
        <taxon>Eupercaria</taxon>
        <taxon>Perciformes</taxon>
        <taxon>Notothenioidei</taxon>
        <taxon>Channichthyidae</taxon>
        <taxon>Champsocephalus</taxon>
    </lineage>
</organism>
<evidence type="ECO:0000313" key="3">
    <source>
        <dbReference type="Proteomes" id="UP001335648"/>
    </source>
</evidence>